<dbReference type="EMBL" id="SACL01000001">
    <property type="protein sequence ID" value="RVT99187.1"/>
    <property type="molecule type" value="Genomic_DNA"/>
</dbReference>
<evidence type="ECO:0000313" key="3">
    <source>
        <dbReference type="Proteomes" id="UP000282957"/>
    </source>
</evidence>
<comment type="caution">
    <text evidence="2">The sequence shown here is derived from an EMBL/GenBank/DDBJ whole genome shotgun (WGS) entry which is preliminary data.</text>
</comment>
<name>A0A437MNH2_9PROT</name>
<dbReference type="Proteomes" id="UP000282957">
    <property type="component" value="Unassembled WGS sequence"/>
</dbReference>
<dbReference type="AlphaFoldDB" id="A0A437MNH2"/>
<dbReference type="OrthoDB" id="9809788at2"/>
<feature type="domain" description="Extensin-like C-terminal" evidence="1">
    <location>
        <begin position="57"/>
        <end position="228"/>
    </location>
</feature>
<keyword evidence="3" id="KW-1185">Reference proteome</keyword>
<accession>A0A437MNH2</accession>
<reference evidence="2 3" key="1">
    <citation type="submission" date="2019-01" db="EMBL/GenBank/DDBJ databases">
        <authorList>
            <person name="Chen W.-M."/>
        </authorList>
    </citation>
    <scope>NUCLEOTIDE SEQUENCE [LARGE SCALE GENOMIC DNA]</scope>
    <source>
        <strain evidence="2 3">CCP-6</strain>
    </source>
</reference>
<evidence type="ECO:0000313" key="2">
    <source>
        <dbReference type="EMBL" id="RVT99187.1"/>
    </source>
</evidence>
<sequence length="228" mass="24962">MRRLILPSLLFMAALGVGLGLKYLPPAWDPRTPLDLTAAPNALTGWKLRWMALRPEACLAAFSHSGLAVSRVPDRPSDTGCEIENAMRMPSELRMSPAGPVATCRLAAAWTLFERHGLQSAAREELGTGIAGVRQMGTHACRNVNHAATGRRSQHATANAIDIAGFTTVDGREITLTRHWPGNSAEARFLRRSRDAACRYFGTVLSPDYNAAHRDHFHLDMGGWHACR</sequence>
<evidence type="ECO:0000259" key="1">
    <source>
        <dbReference type="Pfam" id="PF06904"/>
    </source>
</evidence>
<protein>
    <submittedName>
        <fullName evidence="2">Extensin family protein</fullName>
    </submittedName>
</protein>
<dbReference type="Pfam" id="PF06904">
    <property type="entry name" value="Extensin-like_C"/>
    <property type="match status" value="1"/>
</dbReference>
<organism evidence="2 3">
    <name type="scientific">Rhodovarius crocodyli</name>
    <dbReference type="NCBI Taxonomy" id="1979269"/>
    <lineage>
        <taxon>Bacteria</taxon>
        <taxon>Pseudomonadati</taxon>
        <taxon>Pseudomonadota</taxon>
        <taxon>Alphaproteobacteria</taxon>
        <taxon>Acetobacterales</taxon>
        <taxon>Roseomonadaceae</taxon>
        <taxon>Rhodovarius</taxon>
    </lineage>
</organism>
<dbReference type="InterPro" id="IPR009683">
    <property type="entry name" value="Extensin-like_C"/>
</dbReference>
<dbReference type="RefSeq" id="WP_127785947.1">
    <property type="nucleotide sequence ID" value="NZ_SACL01000001.1"/>
</dbReference>
<gene>
    <name evidence="2" type="ORF">EOD42_03555</name>
</gene>
<proteinExistence type="predicted"/>